<dbReference type="EMBL" id="QYUP01000198">
    <property type="protein sequence ID" value="RJG08261.1"/>
    <property type="molecule type" value="Genomic_DNA"/>
</dbReference>
<reference evidence="2 3" key="1">
    <citation type="submission" date="2018-09" db="EMBL/GenBank/DDBJ databases">
        <authorList>
            <person name="Zhu H."/>
        </authorList>
    </citation>
    <scope>NUCLEOTIDE SEQUENCE [LARGE SCALE GENOMIC DNA]</scope>
    <source>
        <strain evidence="2 3">K1S02-61</strain>
    </source>
</reference>
<comment type="caution">
    <text evidence="2">The sequence shown here is derived from an EMBL/GenBank/DDBJ whole genome shotgun (WGS) entry which is preliminary data.</text>
</comment>
<keyword evidence="1" id="KW-1133">Transmembrane helix</keyword>
<feature type="transmembrane region" description="Helical" evidence="1">
    <location>
        <begin position="336"/>
        <end position="356"/>
    </location>
</feature>
<dbReference type="Proteomes" id="UP000284006">
    <property type="component" value="Unassembled WGS sequence"/>
</dbReference>
<protein>
    <submittedName>
        <fullName evidence="2">Spirocyclase, AveC family</fullName>
    </submittedName>
</protein>
<keyword evidence="1" id="KW-0472">Membrane</keyword>
<keyword evidence="1" id="KW-0812">Transmembrane</keyword>
<proteinExistence type="predicted"/>
<feature type="transmembrane region" description="Helical" evidence="1">
    <location>
        <begin position="120"/>
        <end position="141"/>
    </location>
</feature>
<feature type="transmembrane region" description="Helical" evidence="1">
    <location>
        <begin position="148"/>
        <end position="166"/>
    </location>
</feature>
<dbReference type="Pfam" id="PF17198">
    <property type="entry name" value="AveC_like"/>
    <property type="match status" value="1"/>
</dbReference>
<gene>
    <name evidence="2" type="ORF">D3872_24635</name>
</gene>
<feature type="transmembrane region" description="Helical" evidence="1">
    <location>
        <begin position="209"/>
        <end position="231"/>
    </location>
</feature>
<dbReference type="InterPro" id="IPR033459">
    <property type="entry name" value="AveC-like"/>
</dbReference>
<feature type="transmembrane region" description="Helical" evidence="1">
    <location>
        <begin position="243"/>
        <end position="266"/>
    </location>
</feature>
<evidence type="ECO:0000313" key="2">
    <source>
        <dbReference type="EMBL" id="RJG08261.1"/>
    </source>
</evidence>
<dbReference type="AlphaFoldDB" id="A0A418X730"/>
<name>A0A418X730_9BURK</name>
<feature type="transmembrane region" description="Helical" evidence="1">
    <location>
        <begin position="292"/>
        <end position="311"/>
    </location>
</feature>
<feature type="transmembrane region" description="Helical" evidence="1">
    <location>
        <begin position="81"/>
        <end position="100"/>
    </location>
</feature>
<evidence type="ECO:0000256" key="1">
    <source>
        <dbReference type="SAM" id="Phobius"/>
    </source>
</evidence>
<organism evidence="2 3">
    <name type="scientific">Massilia cavernae</name>
    <dbReference type="NCBI Taxonomy" id="2320864"/>
    <lineage>
        <taxon>Bacteria</taxon>
        <taxon>Pseudomonadati</taxon>
        <taxon>Pseudomonadota</taxon>
        <taxon>Betaproteobacteria</taxon>
        <taxon>Burkholderiales</taxon>
        <taxon>Oxalobacteraceae</taxon>
        <taxon>Telluria group</taxon>
        <taxon>Massilia</taxon>
    </lineage>
</organism>
<dbReference type="OrthoDB" id="9066067at2"/>
<evidence type="ECO:0000313" key="3">
    <source>
        <dbReference type="Proteomes" id="UP000284006"/>
    </source>
</evidence>
<accession>A0A418X730</accession>
<sequence length="400" mass="45214">MHRVSPQASTRLPLTVRSRRKLCNDQLQVDLENDSSFCGDLSINLKFLEITMTTQLEGKMLTGIKKGIIFRDKPPEAGTTWAIIGVVFLVYFFYVMGSWITSSDFARTMPASPVPDEIKFKMNLLQVVTCFITVLTIYYFVIKPKLRTGRFSFLALFMFAHITTLVHDPLGNYSAVHVAYNAYPMNMGSWANFIPGFLTPNQNLMPESFFMMMPPYIWYNCMLSAGFAWVWRKLAERFPQGGTLIVIAAVFIVMMVADLVAEFGFIRSHGYSYIGGIQSVSLWSGTMFQFPLYIPVLTAMLTMGFTTLLYYRDDKGESWADRGIGKLKLSDSGKTFVRFLSLTGAMHMINLVTFWMPLQFFTMNGDTAPATTPNYIINNICGEGTPHPCNGANFNPRRSN</sequence>
<keyword evidence="3" id="KW-1185">Reference proteome</keyword>